<dbReference type="EMBL" id="JAAAHY010000561">
    <property type="protein sequence ID" value="KAF9962113.1"/>
    <property type="molecule type" value="Genomic_DNA"/>
</dbReference>
<sequence>MAAVNLEQKLSSFLPSNLSVDGLYASLNHGSHQSPSLRMLSLLMSAEDKARLWDTSMEDISMFHGQSSITHILWNHSGSYFTSIDEKGKIVIWANKRYLNAWLPVYMIVLFNPVVCCEWINPERMYVASKSDSSTKYERERTRRPRNPMALVVLSSDGQLTTLFKPAGQYFSHISTTIPRRSFGEDLTSSRISHGAMMSSVDGIHLATHVSNVIPSTVNLYQIDLQFTPDVVFRCDSIALLHISNPLTGPGSIMTPGIVQQLQLLPQTPVRPYAVAVALASMDELATGERTYQSQVVLWEVTPKLVGFHTAFQELSTRRNDAVSGQPSLAFVMVGERHFKDKFVSAMSYIPRSRELVVGFSDGSVLGLESRFSGLMDATPTLLEGFSKDKDQMPIVALHPSPNGFALMYSSLNGRISSLTTSESSEFDLDLDSLIQQTVLALLNEWDYSDIISVVVKSSRVADDEQLLDRFMEGIFRSYDAIKGAEDSTMLEPFMPRASVMRRMLSLQLVLFQAFPNKIVQYRATCALLHLQSIGEVFMGCCTSDPATLATHLDQGANVAVGQTQLSFDTDSLWSLFPLCGWTLDFCTILFRELAVFLNMKTASSNTSASSPPADSHGVPDVQSPTSGALPAANPTPSLLCFLYHSRARKTLRSVLILLEQYHQYIRVREQLYVRVVQSGGSVEANAGPGQERSNNHTNSMSIPEAVALKEIQIAFLSQYVEAAFLRSPIKIGVVKSMIRDLNGIARTNGATGNVQRLGDNGGLDKSASDHVILIKGTVPSTAGSSQNSTISLAQAKTELRMIIRRYPTLWDMNRLIFATIHWLDLEPAASMTWSRKGSRHKTAAMHPSRCRIDPVSALKTRPPLNTASSMNVGLRGRVGPYASLTHHPSNASSSNMSVGSRGSFSSASGNPGIPGKVFTESPGELPLSQQSSQQLRAPSLNPSFQDVSSTMATSGSMSHGGHLDVYNASSHFSPLSLWGLVDGDQEGKEEKEEGDERGHVNDEVEEKIEHLKSIWSNWTPALHGQAHGFINGTLKVSHHEDGIEMVPDDDTLLEEEDEEDEEGFSDEDMRSGPMDNNGSTRRGSKGNFYRSGSTSRRSSLTNTMTTTLAPISQWLLQESQTVSQRTRSEWTAFPVLSNERPCTGNGLELRGDAFPSHTSRLALAGLSGHFTPIDLQPTERSRPTQSEIEAQVRKRRFGIDPIRKVKKYKTTGNGRQCIRCLQISTNNTVTKAGQRRTLPHQIGSSPAIIPDIASATL</sequence>
<dbReference type="GO" id="GO:0016592">
    <property type="term" value="C:mediator complex"/>
    <property type="evidence" value="ECO:0007669"/>
    <property type="project" value="TreeGrafter"/>
</dbReference>
<keyword evidence="4" id="KW-0010">Activator</keyword>
<comment type="caution">
    <text evidence="8">The sequence shown here is derived from an EMBL/GenBank/DDBJ whole genome shotgun (WGS) entry which is preliminary data.</text>
</comment>
<evidence type="ECO:0000313" key="9">
    <source>
        <dbReference type="Proteomes" id="UP000738359"/>
    </source>
</evidence>
<proteinExistence type="inferred from homology"/>
<feature type="compositionally biased region" description="Acidic residues" evidence="7">
    <location>
        <begin position="1047"/>
        <end position="1067"/>
    </location>
</feature>
<organism evidence="8 9">
    <name type="scientific">Mortierella alpina</name>
    <name type="common">Oleaginous fungus</name>
    <name type="synonym">Mortierella renispora</name>
    <dbReference type="NCBI Taxonomy" id="64518"/>
    <lineage>
        <taxon>Eukaryota</taxon>
        <taxon>Fungi</taxon>
        <taxon>Fungi incertae sedis</taxon>
        <taxon>Mucoromycota</taxon>
        <taxon>Mortierellomycotina</taxon>
        <taxon>Mortierellomycetes</taxon>
        <taxon>Mortierellales</taxon>
        <taxon>Mortierellaceae</taxon>
        <taxon>Mortierella</taxon>
    </lineage>
</organism>
<dbReference type="SUPFAM" id="SSF50978">
    <property type="entry name" value="WD40 repeat-like"/>
    <property type="match status" value="1"/>
</dbReference>
<evidence type="ECO:0000256" key="6">
    <source>
        <dbReference type="ARBA" id="ARBA00023242"/>
    </source>
</evidence>
<keyword evidence="9" id="KW-1185">Reference proteome</keyword>
<dbReference type="PANTHER" id="PTHR13224:SF6">
    <property type="entry name" value="MEDIATOR OF RNA POLYMERASE II TRANSCRIPTION SUBUNIT 16"/>
    <property type="match status" value="1"/>
</dbReference>
<feature type="region of interest" description="Disordered" evidence="7">
    <location>
        <begin position="880"/>
        <end position="959"/>
    </location>
</feature>
<keyword evidence="5" id="KW-0804">Transcription</keyword>
<evidence type="ECO:0000256" key="5">
    <source>
        <dbReference type="ARBA" id="ARBA00023163"/>
    </source>
</evidence>
<feature type="compositionally biased region" description="Low complexity" evidence="7">
    <location>
        <begin position="890"/>
        <end position="911"/>
    </location>
</feature>
<accession>A0A9P6J480</accession>
<comment type="subcellular location">
    <subcellularLocation>
        <location evidence="1">Nucleus</location>
    </subcellularLocation>
</comment>
<dbReference type="PANTHER" id="PTHR13224">
    <property type="entry name" value="THYROID HORMONE RECEPTOR-ASSOCIATED PROTEIN-RELATED"/>
    <property type="match status" value="1"/>
</dbReference>
<dbReference type="Proteomes" id="UP000738359">
    <property type="component" value="Unassembled WGS sequence"/>
</dbReference>
<keyword evidence="3" id="KW-0805">Transcription regulation</keyword>
<dbReference type="OrthoDB" id="4139168at2759"/>
<dbReference type="GO" id="GO:0045893">
    <property type="term" value="P:positive regulation of DNA-templated transcription"/>
    <property type="evidence" value="ECO:0007669"/>
    <property type="project" value="TreeGrafter"/>
</dbReference>
<keyword evidence="6" id="KW-0539">Nucleus</keyword>
<evidence type="ECO:0000256" key="3">
    <source>
        <dbReference type="ARBA" id="ARBA00023015"/>
    </source>
</evidence>
<evidence type="ECO:0000256" key="2">
    <source>
        <dbReference type="ARBA" id="ARBA00006543"/>
    </source>
</evidence>
<name>A0A9P6J480_MORAP</name>
<dbReference type="AlphaFoldDB" id="A0A9P6J480"/>
<evidence type="ECO:0000313" key="8">
    <source>
        <dbReference type="EMBL" id="KAF9962113.1"/>
    </source>
</evidence>
<gene>
    <name evidence="8" type="primary">SIN4</name>
    <name evidence="8" type="ORF">BGZ70_008133</name>
</gene>
<evidence type="ECO:0000256" key="7">
    <source>
        <dbReference type="SAM" id="MobiDB-lite"/>
    </source>
</evidence>
<reference evidence="8" key="1">
    <citation type="journal article" date="2020" name="Fungal Divers.">
        <title>Resolving the Mortierellaceae phylogeny through synthesis of multi-gene phylogenetics and phylogenomics.</title>
        <authorList>
            <person name="Vandepol N."/>
            <person name="Liber J."/>
            <person name="Desiro A."/>
            <person name="Na H."/>
            <person name="Kennedy M."/>
            <person name="Barry K."/>
            <person name="Grigoriev I.V."/>
            <person name="Miller A.N."/>
            <person name="O'Donnell K."/>
            <person name="Stajich J.E."/>
            <person name="Bonito G."/>
        </authorList>
    </citation>
    <scope>NUCLEOTIDE SEQUENCE</scope>
    <source>
        <strain evidence="8">CK1249</strain>
    </source>
</reference>
<feature type="compositionally biased region" description="Low complexity" evidence="7">
    <location>
        <begin position="607"/>
        <end position="616"/>
    </location>
</feature>
<protein>
    <submittedName>
        <fullName evidence="8">Mediator complex subunit</fullName>
    </submittedName>
</protein>
<feature type="non-terminal residue" evidence="8">
    <location>
        <position position="1258"/>
    </location>
</feature>
<comment type="similarity">
    <text evidence="2">Belongs to the Mediator complex subunit 16 family.</text>
</comment>
<feature type="region of interest" description="Disordered" evidence="7">
    <location>
        <begin position="1046"/>
        <end position="1101"/>
    </location>
</feature>
<dbReference type="InterPro" id="IPR036322">
    <property type="entry name" value="WD40_repeat_dom_sf"/>
</dbReference>
<feature type="region of interest" description="Disordered" evidence="7">
    <location>
        <begin position="607"/>
        <end position="629"/>
    </location>
</feature>
<dbReference type="InterPro" id="IPR048338">
    <property type="entry name" value="Mediator_Med16"/>
</dbReference>
<evidence type="ECO:0000256" key="1">
    <source>
        <dbReference type="ARBA" id="ARBA00004123"/>
    </source>
</evidence>
<evidence type="ECO:0000256" key="4">
    <source>
        <dbReference type="ARBA" id="ARBA00023159"/>
    </source>
</evidence>
<feature type="compositionally biased region" description="Low complexity" evidence="7">
    <location>
        <begin position="1091"/>
        <end position="1101"/>
    </location>
</feature>
<feature type="compositionally biased region" description="Low complexity" evidence="7">
    <location>
        <begin position="926"/>
        <end position="941"/>
    </location>
</feature>
<feature type="compositionally biased region" description="Polar residues" evidence="7">
    <location>
        <begin position="942"/>
        <end position="958"/>
    </location>
</feature>